<keyword evidence="3" id="KW-0251">Elongation factor</keyword>
<dbReference type="GO" id="GO:0005525">
    <property type="term" value="F:GTP binding"/>
    <property type="evidence" value="ECO:0007669"/>
    <property type="project" value="UniProtKB-KW"/>
</dbReference>
<keyword evidence="2" id="KW-0342">GTP-binding</keyword>
<evidence type="ECO:0000256" key="2">
    <source>
        <dbReference type="ARBA" id="ARBA00023134"/>
    </source>
</evidence>
<dbReference type="SUPFAM" id="SSF52540">
    <property type="entry name" value="P-loop containing nucleoside triphosphate hydrolases"/>
    <property type="match status" value="1"/>
</dbReference>
<organism evidence="3 4">
    <name type="scientific">Galemys pyrenaicus</name>
    <name type="common">Iberian desman</name>
    <name type="synonym">Pyrenean desman</name>
    <dbReference type="NCBI Taxonomy" id="202257"/>
    <lineage>
        <taxon>Eukaryota</taxon>
        <taxon>Metazoa</taxon>
        <taxon>Chordata</taxon>
        <taxon>Craniata</taxon>
        <taxon>Vertebrata</taxon>
        <taxon>Euteleostomi</taxon>
        <taxon>Mammalia</taxon>
        <taxon>Eutheria</taxon>
        <taxon>Laurasiatheria</taxon>
        <taxon>Eulipotyphla</taxon>
        <taxon>Talpidae</taxon>
        <taxon>Galemys</taxon>
    </lineage>
</organism>
<gene>
    <name evidence="3" type="ORF">J0S82_000291</name>
</gene>
<keyword evidence="3" id="KW-0648">Protein biosynthesis</keyword>
<protein>
    <submittedName>
        <fullName evidence="3">Elongation factor 1-alpha 2</fullName>
    </submittedName>
</protein>
<evidence type="ECO:0000313" key="3">
    <source>
        <dbReference type="EMBL" id="KAG8522141.1"/>
    </source>
</evidence>
<name>A0A8J6DVB3_GALPY</name>
<dbReference type="EMBL" id="JAGFMF010011446">
    <property type="protein sequence ID" value="KAG8522141.1"/>
    <property type="molecule type" value="Genomic_DNA"/>
</dbReference>
<dbReference type="AlphaFoldDB" id="A0A8J6DVB3"/>
<dbReference type="GO" id="GO:0003746">
    <property type="term" value="F:translation elongation factor activity"/>
    <property type="evidence" value="ECO:0007669"/>
    <property type="project" value="UniProtKB-KW"/>
</dbReference>
<evidence type="ECO:0000313" key="4">
    <source>
        <dbReference type="Proteomes" id="UP000700334"/>
    </source>
</evidence>
<dbReference type="Gene3D" id="3.40.50.300">
    <property type="entry name" value="P-loop containing nucleotide triphosphate hydrolases"/>
    <property type="match status" value="1"/>
</dbReference>
<proteinExistence type="predicted"/>
<comment type="caution">
    <text evidence="3">The sequence shown here is derived from an EMBL/GenBank/DDBJ whole genome shotgun (WGS) entry which is preliminary data.</text>
</comment>
<accession>A0A8J6DVB3</accession>
<dbReference type="PANTHER" id="PTHR23115">
    <property type="entry name" value="TRANSLATION FACTOR"/>
    <property type="match status" value="1"/>
</dbReference>
<dbReference type="InterPro" id="IPR050100">
    <property type="entry name" value="TRAFAC_GTPase_members"/>
</dbReference>
<sequence>ALYKLKAEFENCITTDISCGNLRPANIMRPSLMPQNTKTLSKTRFQTYLTLTVYMLGVKELTVGMNKRDSTELPYSERRYEEIINEVNTSTKRTGYNLNTIAFVPISPWNGENTLAPMHPATNSSTDKPLHLPLQVVYKFDGIGDIPVGQAETVLKPDMVMFVILMWLVIAEITHQWKQLTSQVRGKHCCMCRMLDYHTNHTACKFVELFLVITVPDKPVYEGFSDYPPLFLCIRLTVALGNIKVMDKKAAGAASLPRTLRKLNEYYCQPLPPQS</sequence>
<evidence type="ECO:0000256" key="1">
    <source>
        <dbReference type="ARBA" id="ARBA00022741"/>
    </source>
</evidence>
<feature type="non-terminal residue" evidence="3">
    <location>
        <position position="1"/>
    </location>
</feature>
<keyword evidence="1" id="KW-0547">Nucleotide-binding</keyword>
<keyword evidence="4" id="KW-1185">Reference proteome</keyword>
<reference evidence="3" key="1">
    <citation type="journal article" date="2021" name="Evol. Appl.">
        <title>The genome of the Pyrenean desman and the effects of bottlenecks and inbreeding on the genomic landscape of an endangered species.</title>
        <authorList>
            <person name="Escoda L."/>
            <person name="Castresana J."/>
        </authorList>
    </citation>
    <scope>NUCLEOTIDE SEQUENCE</scope>
    <source>
        <strain evidence="3">IBE-C5619</strain>
    </source>
</reference>
<dbReference type="Proteomes" id="UP000700334">
    <property type="component" value="Unassembled WGS sequence"/>
</dbReference>
<dbReference type="InterPro" id="IPR027417">
    <property type="entry name" value="P-loop_NTPase"/>
</dbReference>